<comment type="caution">
    <text evidence="2">The sequence shown here is derived from an EMBL/GenBank/DDBJ whole genome shotgun (WGS) entry which is preliminary data.</text>
</comment>
<organism evidence="2 3">
    <name type="scientific">Naegleria lovaniensis</name>
    <name type="common">Amoeba</name>
    <dbReference type="NCBI Taxonomy" id="51637"/>
    <lineage>
        <taxon>Eukaryota</taxon>
        <taxon>Discoba</taxon>
        <taxon>Heterolobosea</taxon>
        <taxon>Tetramitia</taxon>
        <taxon>Eutetramitia</taxon>
        <taxon>Vahlkampfiidae</taxon>
        <taxon>Naegleria</taxon>
    </lineage>
</organism>
<dbReference type="EMBL" id="PYSW02000009">
    <property type="protein sequence ID" value="KAG2388660.1"/>
    <property type="molecule type" value="Genomic_DNA"/>
</dbReference>
<proteinExistence type="predicted"/>
<gene>
    <name evidence="2" type="ORF">C9374_000099</name>
</gene>
<dbReference type="AlphaFoldDB" id="A0AA88KM77"/>
<evidence type="ECO:0000313" key="2">
    <source>
        <dbReference type="EMBL" id="KAG2388660.1"/>
    </source>
</evidence>
<accession>A0AA88KM77</accession>
<sequence length="461" mass="52602">MIHSKEESSSSSTALKAPNYTLQFSEPKWSESPEFPSNLRTQLKSCKPSCAITLDQEGAGKLTIQSKHDCHKSYQYTISGFVYDSFTVPIFMTSVNLNFKNSTLIRQHGDLYFALYPNYILGGQRNQLKVPVTGPFVDGEKKMKGLKETLDYISNNFKDLAPWRIKDVSIVMGDKISENDQPITVSVELPNIQRNQLKAFKWNLLIYLYKPGSDNGVCPFVIYTSTEICSFSKRHFTENDVKTKKPRRGDKRKQIEENDEPYLSSSETGDDEQDDGDDEQESTEESEDNSLFTKRSRRSARNGSISTSKFFASSSKDVSSPIKKSKNSEISEGSSTKSQRKREQQAMIENTMKDLEKIMSENSNKRMLNQQTFTLLQLMMREMLQQGKLDIVPFDTGNPLYMKLLTTVSTEESLKKIEQLKGLEELNDHMFSVIVVFLLGLASRNDVRKHVEKTVTMIFKK</sequence>
<dbReference type="Proteomes" id="UP000816034">
    <property type="component" value="Unassembled WGS sequence"/>
</dbReference>
<feature type="region of interest" description="Disordered" evidence="1">
    <location>
        <begin position="239"/>
        <end position="300"/>
    </location>
</feature>
<reference evidence="2 3" key="1">
    <citation type="journal article" date="2018" name="BMC Genomics">
        <title>The genome of Naegleria lovaniensis, the basis for a comparative approach to unravel pathogenicity factors of the human pathogenic amoeba N. fowleri.</title>
        <authorList>
            <person name="Liechti N."/>
            <person name="Schurch N."/>
            <person name="Bruggmann R."/>
            <person name="Wittwer M."/>
        </authorList>
    </citation>
    <scope>NUCLEOTIDE SEQUENCE [LARGE SCALE GENOMIC DNA]</scope>
    <source>
        <strain evidence="2 3">ATCC 30569</strain>
    </source>
</reference>
<protein>
    <submittedName>
        <fullName evidence="2">Uncharacterized protein</fullName>
    </submittedName>
</protein>
<keyword evidence="3" id="KW-1185">Reference proteome</keyword>
<feature type="compositionally biased region" description="Polar residues" evidence="1">
    <location>
        <begin position="328"/>
        <end position="337"/>
    </location>
</feature>
<dbReference type="RefSeq" id="XP_044552652.1">
    <property type="nucleotide sequence ID" value="XM_044700137.1"/>
</dbReference>
<name>A0AA88KM77_NAELO</name>
<evidence type="ECO:0000256" key="1">
    <source>
        <dbReference type="SAM" id="MobiDB-lite"/>
    </source>
</evidence>
<feature type="compositionally biased region" description="Acidic residues" evidence="1">
    <location>
        <begin position="268"/>
        <end position="288"/>
    </location>
</feature>
<evidence type="ECO:0000313" key="3">
    <source>
        <dbReference type="Proteomes" id="UP000816034"/>
    </source>
</evidence>
<feature type="region of interest" description="Disordered" evidence="1">
    <location>
        <begin position="316"/>
        <end position="344"/>
    </location>
</feature>
<dbReference type="GeneID" id="68092561"/>